<reference evidence="2" key="1">
    <citation type="submission" date="2023-03" db="EMBL/GenBank/DDBJ databases">
        <title>Massive genome expansion in bonnet fungi (Mycena s.s.) driven by repeated elements and novel gene families across ecological guilds.</title>
        <authorList>
            <consortium name="Lawrence Berkeley National Laboratory"/>
            <person name="Harder C.B."/>
            <person name="Miyauchi S."/>
            <person name="Viragh M."/>
            <person name="Kuo A."/>
            <person name="Thoen E."/>
            <person name="Andreopoulos B."/>
            <person name="Lu D."/>
            <person name="Skrede I."/>
            <person name="Drula E."/>
            <person name="Henrissat B."/>
            <person name="Morin E."/>
            <person name="Kohler A."/>
            <person name="Barry K."/>
            <person name="LaButti K."/>
            <person name="Morin E."/>
            <person name="Salamov A."/>
            <person name="Lipzen A."/>
            <person name="Mereny Z."/>
            <person name="Hegedus B."/>
            <person name="Baldrian P."/>
            <person name="Stursova M."/>
            <person name="Weitz H."/>
            <person name="Taylor A."/>
            <person name="Grigoriev I.V."/>
            <person name="Nagy L.G."/>
            <person name="Martin F."/>
            <person name="Kauserud H."/>
        </authorList>
    </citation>
    <scope>NUCLEOTIDE SEQUENCE</scope>
    <source>
        <strain evidence="2">CBHHK067</strain>
    </source>
</reference>
<feature type="non-terminal residue" evidence="2">
    <location>
        <position position="1"/>
    </location>
</feature>
<comment type="caution">
    <text evidence="2">The sequence shown here is derived from an EMBL/GenBank/DDBJ whole genome shotgun (WGS) entry which is preliminary data.</text>
</comment>
<feature type="compositionally biased region" description="Basic residues" evidence="1">
    <location>
        <begin position="70"/>
        <end position="83"/>
    </location>
</feature>
<evidence type="ECO:0000313" key="2">
    <source>
        <dbReference type="EMBL" id="KAJ7695467.1"/>
    </source>
</evidence>
<evidence type="ECO:0000256" key="1">
    <source>
        <dbReference type="SAM" id="MobiDB-lite"/>
    </source>
</evidence>
<organism evidence="2 3">
    <name type="scientific">Mycena rosella</name>
    <name type="common">Pink bonnet</name>
    <name type="synonym">Agaricus rosellus</name>
    <dbReference type="NCBI Taxonomy" id="1033263"/>
    <lineage>
        <taxon>Eukaryota</taxon>
        <taxon>Fungi</taxon>
        <taxon>Dikarya</taxon>
        <taxon>Basidiomycota</taxon>
        <taxon>Agaricomycotina</taxon>
        <taxon>Agaricomycetes</taxon>
        <taxon>Agaricomycetidae</taxon>
        <taxon>Agaricales</taxon>
        <taxon>Marasmiineae</taxon>
        <taxon>Mycenaceae</taxon>
        <taxon>Mycena</taxon>
    </lineage>
</organism>
<dbReference type="EMBL" id="JARKIE010000038">
    <property type="protein sequence ID" value="KAJ7695467.1"/>
    <property type="molecule type" value="Genomic_DNA"/>
</dbReference>
<evidence type="ECO:0000313" key="3">
    <source>
        <dbReference type="Proteomes" id="UP001221757"/>
    </source>
</evidence>
<name>A0AAD7DNM0_MYCRO</name>
<keyword evidence="3" id="KW-1185">Reference proteome</keyword>
<feature type="compositionally biased region" description="Low complexity" evidence="1">
    <location>
        <begin position="48"/>
        <end position="66"/>
    </location>
</feature>
<feature type="region of interest" description="Disordered" evidence="1">
    <location>
        <begin position="39"/>
        <end position="87"/>
    </location>
</feature>
<dbReference type="AlphaFoldDB" id="A0AAD7DNM0"/>
<gene>
    <name evidence="2" type="ORF">B0H17DRAFT_930682</name>
</gene>
<proteinExistence type="predicted"/>
<dbReference type="Proteomes" id="UP001221757">
    <property type="component" value="Unassembled WGS sequence"/>
</dbReference>
<protein>
    <submittedName>
        <fullName evidence="2">Uncharacterized protein</fullName>
    </submittedName>
</protein>
<accession>A0AAD7DNM0</accession>
<sequence length="147" mass="16473">GELEHRRVKRYYARTNKNDAVGQITKLERRETALLKIQRQQKDAANIPPITAIPEDATATAANAAPAPKPTKRKRKPAAKPAKKTLPTLDFAEAESLPYTPPEFHYHVSQSHDYHFNLPQWLSESQGDPATKVCAQLEISITCSNFL</sequence>